<gene>
    <name evidence="2" type="ORF">A2557_00540</name>
</gene>
<accession>A0A1F6GSW6</accession>
<proteinExistence type="predicted"/>
<sequence>MQDFLVFDLETQRSALDVGGWDHIPEMRMSVGVLYDSRDQSFYDYYDTQAFDLIAHLSSGPLVIGYNHLSFDYSVLSGYAPLEERAQLLARLTGLRNLDLLVSIKEKIGKRIKLDDLVRPTLGAAKSADGLLALEWYRQYLEGEAGMLEKITEYCRQDVTVTRDLFLHGKTHGKVSYLDKERGLTEVAVDWPGLGALGHDPEGTMQLPLF</sequence>
<dbReference type="Pfam" id="PF13482">
    <property type="entry name" value="RNase_H_2"/>
    <property type="match status" value="1"/>
</dbReference>
<dbReference type="InterPro" id="IPR038720">
    <property type="entry name" value="YprB_RNase_H-like_dom"/>
</dbReference>
<dbReference type="Proteomes" id="UP000177583">
    <property type="component" value="Unassembled WGS sequence"/>
</dbReference>
<dbReference type="InterPro" id="IPR012337">
    <property type="entry name" value="RNaseH-like_sf"/>
</dbReference>
<evidence type="ECO:0000313" key="2">
    <source>
        <dbReference type="EMBL" id="OGH01071.1"/>
    </source>
</evidence>
<name>A0A1F6GSW6_9PROT</name>
<comment type="caution">
    <text evidence="2">The sequence shown here is derived from an EMBL/GenBank/DDBJ whole genome shotgun (WGS) entry which is preliminary data.</text>
</comment>
<feature type="domain" description="YprB ribonuclease H-like" evidence="1">
    <location>
        <begin position="31"/>
        <end position="165"/>
    </location>
</feature>
<dbReference type="EMBL" id="MFNF01000040">
    <property type="protein sequence ID" value="OGH01071.1"/>
    <property type="molecule type" value="Genomic_DNA"/>
</dbReference>
<evidence type="ECO:0000313" key="3">
    <source>
        <dbReference type="Proteomes" id="UP000177583"/>
    </source>
</evidence>
<reference evidence="2 3" key="1">
    <citation type="journal article" date="2016" name="Nat. Commun.">
        <title>Thousands of microbial genomes shed light on interconnected biogeochemical processes in an aquifer system.</title>
        <authorList>
            <person name="Anantharaman K."/>
            <person name="Brown C.T."/>
            <person name="Hug L.A."/>
            <person name="Sharon I."/>
            <person name="Castelle C.J."/>
            <person name="Probst A.J."/>
            <person name="Thomas B.C."/>
            <person name="Singh A."/>
            <person name="Wilkins M.J."/>
            <person name="Karaoz U."/>
            <person name="Brodie E.L."/>
            <person name="Williams K.H."/>
            <person name="Hubbard S.S."/>
            <person name="Banfield J.F."/>
        </authorList>
    </citation>
    <scope>NUCLEOTIDE SEQUENCE [LARGE SCALE GENOMIC DNA]</scope>
</reference>
<dbReference type="Gene3D" id="3.30.420.10">
    <property type="entry name" value="Ribonuclease H-like superfamily/Ribonuclease H"/>
    <property type="match status" value="1"/>
</dbReference>
<evidence type="ECO:0000259" key="1">
    <source>
        <dbReference type="Pfam" id="PF13482"/>
    </source>
</evidence>
<protein>
    <recommendedName>
        <fullName evidence="1">YprB ribonuclease H-like domain-containing protein</fullName>
    </recommendedName>
</protein>
<dbReference type="SUPFAM" id="SSF53098">
    <property type="entry name" value="Ribonuclease H-like"/>
    <property type="match status" value="1"/>
</dbReference>
<dbReference type="InterPro" id="IPR036397">
    <property type="entry name" value="RNaseH_sf"/>
</dbReference>
<organism evidence="2 3">
    <name type="scientific">Candidatus Lambdaproteobacteria bacterium RIFOXYD2_FULL_56_26</name>
    <dbReference type="NCBI Taxonomy" id="1817773"/>
    <lineage>
        <taxon>Bacteria</taxon>
        <taxon>Pseudomonadati</taxon>
        <taxon>Pseudomonadota</taxon>
        <taxon>Candidatus Lambdaproteobacteria</taxon>
    </lineage>
</organism>
<dbReference type="GO" id="GO:0003676">
    <property type="term" value="F:nucleic acid binding"/>
    <property type="evidence" value="ECO:0007669"/>
    <property type="project" value="InterPro"/>
</dbReference>
<dbReference type="AlphaFoldDB" id="A0A1F6GSW6"/>